<comment type="caution">
    <text evidence="1">The sequence shown here is derived from an EMBL/GenBank/DDBJ whole genome shotgun (WGS) entry which is preliminary data.</text>
</comment>
<organism evidence="1 2">
    <name type="scientific">Racocetra persica</name>
    <dbReference type="NCBI Taxonomy" id="160502"/>
    <lineage>
        <taxon>Eukaryota</taxon>
        <taxon>Fungi</taxon>
        <taxon>Fungi incertae sedis</taxon>
        <taxon>Mucoromycota</taxon>
        <taxon>Glomeromycotina</taxon>
        <taxon>Glomeromycetes</taxon>
        <taxon>Diversisporales</taxon>
        <taxon>Gigasporaceae</taxon>
        <taxon>Racocetra</taxon>
    </lineage>
</organism>
<evidence type="ECO:0000313" key="2">
    <source>
        <dbReference type="Proteomes" id="UP000789920"/>
    </source>
</evidence>
<reference evidence="1" key="1">
    <citation type="submission" date="2021-06" db="EMBL/GenBank/DDBJ databases">
        <authorList>
            <person name="Kallberg Y."/>
            <person name="Tangrot J."/>
            <person name="Rosling A."/>
        </authorList>
    </citation>
    <scope>NUCLEOTIDE SEQUENCE</scope>
    <source>
        <strain evidence="1">MA461A</strain>
    </source>
</reference>
<keyword evidence="2" id="KW-1185">Reference proteome</keyword>
<sequence length="382" mass="43642">MNQDKLNFTSASQLYNLRSYKQTSNSFNSDTTATSTEDINDDLNKSSDDENTIHNTQTWVNAIKKYFKDTNLMALKRKDGKPYAPTSIYNYYCGITHHLQINSCQDPKPNILDKNQFPHLFATIDGKIKLVQDTNPLQANKMNTDKTLKITISREKNHAGGLKNLSNAGRVCQIPSDMYDKFTSVSDILYYMFRRGTYFKSEEFFLQIASDNGVVDINYKKITNHSMRRSAIQILTQLNVTTDRIMAFSGHRSLGRVASYQTFMKEIMNSTVLMIIPKQDSNQDLYQDSNQDSGKLPLKSLPIDLHLIRSKIFKSKPFKPYDASKPFISLVKKSKENIPKNVQENAQESFLLSNSNLIESAPKIIVENCKDCNIDIKISFNK</sequence>
<accession>A0ACA9LB56</accession>
<evidence type="ECO:0000313" key="1">
    <source>
        <dbReference type="EMBL" id="CAG8519817.1"/>
    </source>
</evidence>
<proteinExistence type="predicted"/>
<gene>
    <name evidence="1" type="ORF">RPERSI_LOCUS2647</name>
</gene>
<name>A0ACA9LB56_9GLOM</name>
<dbReference type="EMBL" id="CAJVQC010002975">
    <property type="protein sequence ID" value="CAG8519817.1"/>
    <property type="molecule type" value="Genomic_DNA"/>
</dbReference>
<dbReference type="Proteomes" id="UP000789920">
    <property type="component" value="Unassembled WGS sequence"/>
</dbReference>
<protein>
    <submittedName>
        <fullName evidence="1">8015_t:CDS:1</fullName>
    </submittedName>
</protein>